<dbReference type="OrthoDB" id="1122071at2"/>
<dbReference type="EMBL" id="JSYL01000002">
    <property type="protein sequence ID" value="KIA89555.1"/>
    <property type="molecule type" value="Genomic_DNA"/>
</dbReference>
<evidence type="ECO:0000313" key="2">
    <source>
        <dbReference type="Proteomes" id="UP000031473"/>
    </source>
</evidence>
<gene>
    <name evidence="1" type="ORF">OA86_02655</name>
</gene>
<sequence>MDTQILSKKLELIQWLSALEDQSVIEKLINFRQQETKDWWTSISAEEKIAIQKGINDADEKKLKPHSEARKIYEKWL</sequence>
<protein>
    <submittedName>
        <fullName evidence="1">Uncharacterized protein</fullName>
    </submittedName>
</protein>
<keyword evidence="2" id="KW-1185">Reference proteome</keyword>
<dbReference type="RefSeq" id="WP_039348485.1">
    <property type="nucleotide sequence ID" value="NZ_FOLA01000003.1"/>
</dbReference>
<evidence type="ECO:0000313" key="1">
    <source>
        <dbReference type="EMBL" id="KIA89555.1"/>
    </source>
</evidence>
<proteinExistence type="predicted"/>
<dbReference type="Proteomes" id="UP000031473">
    <property type="component" value="Unassembled WGS sequence"/>
</dbReference>
<comment type="caution">
    <text evidence="1">The sequence shown here is derived from an EMBL/GenBank/DDBJ whole genome shotgun (WGS) entry which is preliminary data.</text>
</comment>
<organism evidence="1 2">
    <name type="scientific">Kaistella jeonii</name>
    <dbReference type="NCBI Taxonomy" id="266749"/>
    <lineage>
        <taxon>Bacteria</taxon>
        <taxon>Pseudomonadati</taxon>
        <taxon>Bacteroidota</taxon>
        <taxon>Flavobacteriia</taxon>
        <taxon>Flavobacteriales</taxon>
        <taxon>Weeksellaceae</taxon>
        <taxon>Chryseobacterium group</taxon>
        <taxon>Kaistella</taxon>
    </lineage>
</organism>
<accession>A0A0C1D6P2</accession>
<dbReference type="AlphaFoldDB" id="A0A0C1D6P2"/>
<name>A0A0C1D6P2_9FLAO</name>
<reference evidence="1 2" key="1">
    <citation type="submission" date="2014-10" db="EMBL/GenBank/DDBJ databases">
        <title>Kaistella jeonii genome.</title>
        <authorList>
            <person name="Clayton J.T."/>
            <person name="Newman J.D."/>
        </authorList>
    </citation>
    <scope>NUCLEOTIDE SEQUENCE [LARGE SCALE GENOMIC DNA]</scope>
    <source>
        <strain evidence="1 2">DSM 17048</strain>
    </source>
</reference>
<dbReference type="STRING" id="266749.SAMN05421876_103373"/>